<name>A0AAD7CJH1_9AGAR</name>
<comment type="caution">
    <text evidence="1">The sequence shown here is derived from an EMBL/GenBank/DDBJ whole genome shotgun (WGS) entry which is preliminary data.</text>
</comment>
<keyword evidence="2" id="KW-1185">Reference proteome</keyword>
<reference evidence="1" key="1">
    <citation type="submission" date="2023-03" db="EMBL/GenBank/DDBJ databases">
        <title>Massive genome expansion in bonnet fungi (Mycena s.s.) driven by repeated elements and novel gene families across ecological guilds.</title>
        <authorList>
            <consortium name="Lawrence Berkeley National Laboratory"/>
            <person name="Harder C.B."/>
            <person name="Miyauchi S."/>
            <person name="Viragh M."/>
            <person name="Kuo A."/>
            <person name="Thoen E."/>
            <person name="Andreopoulos B."/>
            <person name="Lu D."/>
            <person name="Skrede I."/>
            <person name="Drula E."/>
            <person name="Henrissat B."/>
            <person name="Morin E."/>
            <person name="Kohler A."/>
            <person name="Barry K."/>
            <person name="LaButti K."/>
            <person name="Morin E."/>
            <person name="Salamov A."/>
            <person name="Lipzen A."/>
            <person name="Mereny Z."/>
            <person name="Hegedus B."/>
            <person name="Baldrian P."/>
            <person name="Stursova M."/>
            <person name="Weitz H."/>
            <person name="Taylor A."/>
            <person name="Grigoriev I.V."/>
            <person name="Nagy L.G."/>
            <person name="Martin F."/>
            <person name="Kauserud H."/>
        </authorList>
    </citation>
    <scope>NUCLEOTIDE SEQUENCE</scope>
    <source>
        <strain evidence="1">9284</strain>
    </source>
</reference>
<dbReference type="AlphaFoldDB" id="A0AAD7CJH1"/>
<protein>
    <submittedName>
        <fullName evidence="1">Uncharacterized protein</fullName>
    </submittedName>
</protein>
<evidence type="ECO:0000313" key="1">
    <source>
        <dbReference type="EMBL" id="KAJ7650510.1"/>
    </source>
</evidence>
<accession>A0AAD7CJH1</accession>
<evidence type="ECO:0000313" key="2">
    <source>
        <dbReference type="Proteomes" id="UP001221142"/>
    </source>
</evidence>
<proteinExistence type="predicted"/>
<dbReference type="EMBL" id="JARKIF010000001">
    <property type="protein sequence ID" value="KAJ7650510.1"/>
    <property type="molecule type" value="Genomic_DNA"/>
</dbReference>
<organism evidence="1 2">
    <name type="scientific">Roridomyces roridus</name>
    <dbReference type="NCBI Taxonomy" id="1738132"/>
    <lineage>
        <taxon>Eukaryota</taxon>
        <taxon>Fungi</taxon>
        <taxon>Dikarya</taxon>
        <taxon>Basidiomycota</taxon>
        <taxon>Agaricomycotina</taxon>
        <taxon>Agaricomycetes</taxon>
        <taxon>Agaricomycetidae</taxon>
        <taxon>Agaricales</taxon>
        <taxon>Marasmiineae</taxon>
        <taxon>Mycenaceae</taxon>
        <taxon>Roridomyces</taxon>
    </lineage>
</organism>
<gene>
    <name evidence="1" type="ORF">FB45DRAFT_859272</name>
</gene>
<dbReference type="Proteomes" id="UP001221142">
    <property type="component" value="Unassembled WGS sequence"/>
</dbReference>
<sequence length="185" mass="20620">MPWFLPPSVPVGRLDLQEQSSEINDTEPLLKDVRNTSQSGSILTFKQPWRVNFKNYDRNRNKRYLLPPTSAPSLAQLLSQIRGDMADKFKSPKDLEDFMAAIELIAQGSAESTGADVQALLRNQKFKENNLGNLGGTIGLNISRYQASRQPQVLQDLYFPTCLTLYLKQFATASAAPALVPAAHR</sequence>